<keyword evidence="9" id="KW-1185">Reference proteome</keyword>
<evidence type="ECO:0000313" key="9">
    <source>
        <dbReference type="Proteomes" id="UP001454036"/>
    </source>
</evidence>
<gene>
    <name evidence="8" type="ORF">LIER_24917</name>
</gene>
<dbReference type="Proteomes" id="UP001454036">
    <property type="component" value="Unassembled WGS sequence"/>
</dbReference>
<evidence type="ECO:0000256" key="6">
    <source>
        <dbReference type="RuleBase" id="RU367028"/>
    </source>
</evidence>
<dbReference type="GO" id="GO:0005634">
    <property type="term" value="C:nucleus"/>
    <property type="evidence" value="ECO:0007669"/>
    <property type="project" value="UniProtKB-SubCell"/>
</dbReference>
<organism evidence="8 9">
    <name type="scientific">Lithospermum erythrorhizon</name>
    <name type="common">Purple gromwell</name>
    <name type="synonym">Lithospermum officinale var. erythrorhizon</name>
    <dbReference type="NCBI Taxonomy" id="34254"/>
    <lineage>
        <taxon>Eukaryota</taxon>
        <taxon>Viridiplantae</taxon>
        <taxon>Streptophyta</taxon>
        <taxon>Embryophyta</taxon>
        <taxon>Tracheophyta</taxon>
        <taxon>Spermatophyta</taxon>
        <taxon>Magnoliopsida</taxon>
        <taxon>eudicotyledons</taxon>
        <taxon>Gunneridae</taxon>
        <taxon>Pentapetalae</taxon>
        <taxon>asterids</taxon>
        <taxon>lamiids</taxon>
        <taxon>Boraginales</taxon>
        <taxon>Boraginaceae</taxon>
        <taxon>Boraginoideae</taxon>
        <taxon>Lithospermeae</taxon>
        <taxon>Lithospermum</taxon>
    </lineage>
</organism>
<dbReference type="InterPro" id="IPR006458">
    <property type="entry name" value="Ovate_C"/>
</dbReference>
<dbReference type="GO" id="GO:0045892">
    <property type="term" value="P:negative regulation of DNA-templated transcription"/>
    <property type="evidence" value="ECO:0007669"/>
    <property type="project" value="UniProtKB-UniRule"/>
</dbReference>
<keyword evidence="3 6" id="KW-0805">Transcription regulation</keyword>
<keyword evidence="5 6" id="KW-0539">Nucleus</keyword>
<dbReference type="PANTHER" id="PTHR33057:SF114">
    <property type="entry name" value="TRANSCRIPTION REPRESSOR-RELATED"/>
    <property type="match status" value="1"/>
</dbReference>
<evidence type="ECO:0000259" key="7">
    <source>
        <dbReference type="PROSITE" id="PS51754"/>
    </source>
</evidence>
<evidence type="ECO:0000256" key="2">
    <source>
        <dbReference type="ARBA" id="ARBA00022491"/>
    </source>
</evidence>
<evidence type="ECO:0000313" key="8">
    <source>
        <dbReference type="EMBL" id="GAA0170718.1"/>
    </source>
</evidence>
<evidence type="ECO:0000256" key="4">
    <source>
        <dbReference type="ARBA" id="ARBA00023163"/>
    </source>
</evidence>
<dbReference type="Pfam" id="PF04844">
    <property type="entry name" value="Ovate"/>
    <property type="match status" value="1"/>
</dbReference>
<proteinExistence type="predicted"/>
<comment type="subcellular location">
    <subcellularLocation>
        <location evidence="1 6">Nucleus</location>
    </subcellularLocation>
</comment>
<feature type="domain" description="OVATE" evidence="7">
    <location>
        <begin position="93"/>
        <end position="154"/>
    </location>
</feature>
<keyword evidence="2 6" id="KW-0678">Repressor</keyword>
<reference evidence="8 9" key="1">
    <citation type="submission" date="2024-01" db="EMBL/GenBank/DDBJ databases">
        <title>The complete chloroplast genome sequence of Lithospermum erythrorhizon: insights into the phylogenetic relationship among Boraginaceae species and the maternal lineages of purple gromwells.</title>
        <authorList>
            <person name="Okada T."/>
            <person name="Watanabe K."/>
        </authorList>
    </citation>
    <scope>NUCLEOTIDE SEQUENCE [LARGE SCALE GENOMIC DNA]</scope>
</reference>
<dbReference type="EMBL" id="BAABME010007365">
    <property type="protein sequence ID" value="GAA0170718.1"/>
    <property type="molecule type" value="Genomic_DNA"/>
</dbReference>
<evidence type="ECO:0000256" key="1">
    <source>
        <dbReference type="ARBA" id="ARBA00004123"/>
    </source>
</evidence>
<name>A0AAV3R758_LITER</name>
<evidence type="ECO:0000256" key="3">
    <source>
        <dbReference type="ARBA" id="ARBA00023015"/>
    </source>
</evidence>
<protein>
    <recommendedName>
        <fullName evidence="6">Transcription repressor</fullName>
    </recommendedName>
    <alternativeName>
        <fullName evidence="6">Ovate family protein</fullName>
    </alternativeName>
</protein>
<sequence length="165" mass="18605">MHSKKIKKHKNLQSAAPGGCTTLCCGCRHSVSSSNGGGGESSRSSDKYPRISSITHAIVQEKLDQMIREKKNNAHAERAPIGRRVETKFIVMVAKEKSTYDPREDFRESIEKMIKVNGINQSKDLRCLLNCYVSMNSEENRSVILEVFHEVCTTLFLSRKCYGYS</sequence>
<dbReference type="NCBIfam" id="TIGR01568">
    <property type="entry name" value="A_thal_3678"/>
    <property type="match status" value="1"/>
</dbReference>
<comment type="function">
    <text evidence="6">Transcriptional repressor that regulates multiple aspects of plant growth and development.</text>
</comment>
<evidence type="ECO:0000256" key="5">
    <source>
        <dbReference type="ARBA" id="ARBA00023242"/>
    </source>
</evidence>
<dbReference type="AlphaFoldDB" id="A0AAV3R758"/>
<keyword evidence="4 6" id="KW-0804">Transcription</keyword>
<accession>A0AAV3R758</accession>
<dbReference type="PANTHER" id="PTHR33057">
    <property type="entry name" value="TRANSCRIPTION REPRESSOR OFP7-RELATED"/>
    <property type="match status" value="1"/>
</dbReference>
<dbReference type="PROSITE" id="PS51754">
    <property type="entry name" value="OVATE"/>
    <property type="match status" value="1"/>
</dbReference>
<dbReference type="InterPro" id="IPR038933">
    <property type="entry name" value="Ovate"/>
</dbReference>
<comment type="caution">
    <text evidence="8">The sequence shown here is derived from an EMBL/GenBank/DDBJ whole genome shotgun (WGS) entry which is preliminary data.</text>
</comment>